<dbReference type="EMBL" id="LFMY01000004">
    <property type="protein sequence ID" value="OKL61283.1"/>
    <property type="molecule type" value="Genomic_DNA"/>
</dbReference>
<dbReference type="GO" id="GO:0005819">
    <property type="term" value="C:spindle"/>
    <property type="evidence" value="ECO:0007669"/>
    <property type="project" value="UniProtKB-SubCell"/>
</dbReference>
<evidence type="ECO:0000256" key="6">
    <source>
        <dbReference type="ARBA" id="ARBA00022776"/>
    </source>
</evidence>
<evidence type="ECO:0000313" key="11">
    <source>
        <dbReference type="EMBL" id="OKL61283.1"/>
    </source>
</evidence>
<dbReference type="InterPro" id="IPR026243">
    <property type="entry name" value="HAUS1"/>
</dbReference>
<keyword evidence="6" id="KW-0498">Mitosis</keyword>
<organism evidence="11 12">
    <name type="scientific">Talaromyces atroroseus</name>
    <dbReference type="NCBI Taxonomy" id="1441469"/>
    <lineage>
        <taxon>Eukaryota</taxon>
        <taxon>Fungi</taxon>
        <taxon>Dikarya</taxon>
        <taxon>Ascomycota</taxon>
        <taxon>Pezizomycotina</taxon>
        <taxon>Eurotiomycetes</taxon>
        <taxon>Eurotiomycetidae</taxon>
        <taxon>Eurotiales</taxon>
        <taxon>Trichocomaceae</taxon>
        <taxon>Talaromyces</taxon>
        <taxon>Talaromyces sect. Trachyspermi</taxon>
    </lineage>
</organism>
<gene>
    <name evidence="11" type="ORF">UA08_03801</name>
</gene>
<comment type="caution">
    <text evidence="11">The sequence shown here is derived from an EMBL/GenBank/DDBJ whole genome shotgun (WGS) entry which is preliminary data.</text>
</comment>
<dbReference type="GO" id="GO:0051225">
    <property type="term" value="P:spindle assembly"/>
    <property type="evidence" value="ECO:0007669"/>
    <property type="project" value="InterPro"/>
</dbReference>
<keyword evidence="5" id="KW-0493">Microtubule</keyword>
<reference evidence="11 12" key="1">
    <citation type="submission" date="2015-06" db="EMBL/GenBank/DDBJ databases">
        <title>Talaromyces atroroseus IBT 11181 draft genome.</title>
        <authorList>
            <person name="Rasmussen K.B."/>
            <person name="Rasmussen S."/>
            <person name="Petersen B."/>
            <person name="Sicheritz-Ponten T."/>
            <person name="Mortensen U.H."/>
            <person name="Thrane U."/>
        </authorList>
    </citation>
    <scope>NUCLEOTIDE SEQUENCE [LARGE SCALE GENOMIC DNA]</scope>
    <source>
        <strain evidence="11 12">IBT 11181</strain>
    </source>
</reference>
<evidence type="ECO:0000256" key="10">
    <source>
        <dbReference type="SAM" id="Coils"/>
    </source>
</evidence>
<keyword evidence="3" id="KW-0963">Cytoplasm</keyword>
<evidence type="ECO:0000256" key="8">
    <source>
        <dbReference type="ARBA" id="ARBA00023212"/>
    </source>
</evidence>
<keyword evidence="4" id="KW-0132">Cell division</keyword>
<dbReference type="Proteomes" id="UP000214365">
    <property type="component" value="Unassembled WGS sequence"/>
</dbReference>
<evidence type="ECO:0008006" key="13">
    <source>
        <dbReference type="Google" id="ProtNLM"/>
    </source>
</evidence>
<evidence type="ECO:0000256" key="9">
    <source>
        <dbReference type="ARBA" id="ARBA00023306"/>
    </source>
</evidence>
<dbReference type="GeneID" id="31003556"/>
<dbReference type="GO" id="GO:0070652">
    <property type="term" value="C:HAUS complex"/>
    <property type="evidence" value="ECO:0007669"/>
    <property type="project" value="InterPro"/>
</dbReference>
<dbReference type="RefSeq" id="XP_020121404.1">
    <property type="nucleotide sequence ID" value="XM_020266141.1"/>
</dbReference>
<keyword evidence="9" id="KW-0131">Cell cycle</keyword>
<evidence type="ECO:0000256" key="4">
    <source>
        <dbReference type="ARBA" id="ARBA00022618"/>
    </source>
</evidence>
<dbReference type="OrthoDB" id="5372507at2759"/>
<keyword evidence="12" id="KW-1185">Reference proteome</keyword>
<evidence type="ECO:0000256" key="7">
    <source>
        <dbReference type="ARBA" id="ARBA00023054"/>
    </source>
</evidence>
<dbReference type="STRING" id="1441469.A0A225AP85"/>
<dbReference type="GO" id="GO:0005829">
    <property type="term" value="C:cytosol"/>
    <property type="evidence" value="ECO:0007669"/>
    <property type="project" value="TreeGrafter"/>
</dbReference>
<comment type="similarity">
    <text evidence="2">Belongs to the HAUS1 family.</text>
</comment>
<feature type="coiled-coil region" evidence="10">
    <location>
        <begin position="224"/>
        <end position="282"/>
    </location>
</feature>
<evidence type="ECO:0000256" key="1">
    <source>
        <dbReference type="ARBA" id="ARBA00004186"/>
    </source>
</evidence>
<accession>A0A225AP85</accession>
<keyword evidence="8" id="KW-0206">Cytoskeleton</keyword>
<evidence type="ECO:0000256" key="2">
    <source>
        <dbReference type="ARBA" id="ARBA00005479"/>
    </source>
</evidence>
<dbReference type="PANTHER" id="PTHR31570">
    <property type="entry name" value="HAUS AUGMIN-LIKE COMPLEX SUBUNIT 1"/>
    <property type="match status" value="1"/>
</dbReference>
<dbReference type="AlphaFoldDB" id="A0A225AP85"/>
<name>A0A225AP85_TALAT</name>
<proteinExistence type="inferred from homology"/>
<dbReference type="PANTHER" id="PTHR31570:SF1">
    <property type="entry name" value="HAUS AUGMIN-LIKE COMPLEX SUBUNIT 1"/>
    <property type="match status" value="1"/>
</dbReference>
<protein>
    <recommendedName>
        <fullName evidence="13">HAUS augmin-like complex subunit 1</fullName>
    </recommendedName>
</protein>
<dbReference type="GO" id="GO:0051301">
    <property type="term" value="P:cell division"/>
    <property type="evidence" value="ECO:0007669"/>
    <property type="project" value="UniProtKB-KW"/>
</dbReference>
<evidence type="ECO:0000313" key="12">
    <source>
        <dbReference type="Proteomes" id="UP000214365"/>
    </source>
</evidence>
<dbReference type="Pfam" id="PF25762">
    <property type="entry name" value="HAUS1"/>
    <property type="match status" value="1"/>
</dbReference>
<comment type="subcellular location">
    <subcellularLocation>
        <location evidence="1">Cytoplasm</location>
        <location evidence="1">Cytoskeleton</location>
        <location evidence="1">Spindle</location>
    </subcellularLocation>
</comment>
<evidence type="ECO:0000256" key="3">
    <source>
        <dbReference type="ARBA" id="ARBA00022490"/>
    </source>
</evidence>
<evidence type="ECO:0000256" key="5">
    <source>
        <dbReference type="ARBA" id="ARBA00022701"/>
    </source>
</evidence>
<sequence length="288" mass="32991">MDSPLISPTKARQAAIQAKDWAYVNSWLSRKYSPQNVPPFERNDETLRTLIAIAAANDAADEEASLVHRAREEVVRALKQREEVGDPRKQDLLEDIEARLDSEGEEAFHDLAETIVLLGDSSTGITELAHAIIELTRDEFELANQVQKVEALQAYLNKEISLVQTEIETFKSHPAYKTPPDLTSKTAEWTRSAKILGAKVNEYRDKITSLRRSVSIDGPTIEEVAQEEENLLRLKEIVRELESRIKSFRDLPPDLEDAKNEYKRLEKELNRLTRERDELFDNAITRRK</sequence>
<keyword evidence="7 10" id="KW-0175">Coiled coil</keyword>
<dbReference type="GO" id="GO:0005874">
    <property type="term" value="C:microtubule"/>
    <property type="evidence" value="ECO:0007669"/>
    <property type="project" value="UniProtKB-KW"/>
</dbReference>